<evidence type="ECO:0000313" key="1">
    <source>
        <dbReference type="EMBL" id="KAI0045432.1"/>
    </source>
</evidence>
<sequence>METQEVEILGESTHHSQLFPAESSSTDSLVALSKERHTIASVLSIVDTRINASTTPILRLPPELLVSVLSYLTSGVVSEHVKSMNHFPPTVPWVRLTWVCRLWRHVMLSNSTLWCDFVLPLPPQWARAMLVRSQRRPLSIYYFGMRGYDKPPASSLAWVLPFDTLEQVRSIHVHHGRSNFPGNLSQLLLMPAPILEFASFSNTLSHLARDALFANNAPRLRNLRIDEERVLPLSSFLPNIVSLVIHSSNFPNSLPEFIAALQRLKQIKTLTLWYQCLDQFSFAPHYPAASQIVRLASLNSLEICGTASECISFLRHVQIPDTACLHIRASTRTGVDAFAPLYPFLAPAGGYRSNPFRNVQFSSYGPDNLTFFARNLDADQAPFDRKFSFEWNTPRATVFDLLPVLCAELQVHHSVSLSVEVSLRVDYLLDDRLKVPPEGWLGMLGAATELRTLHADVDTGPMLCQILSTSILDDGTYSREAECILVWPKLQVLKLNYVDLSFCYEDTEENSWAECIGMRVDERGAALNTLCLTSCRNFYPDWLESVERVVDRVLVQDDRVNWNSD</sequence>
<keyword evidence="2" id="KW-1185">Reference proteome</keyword>
<evidence type="ECO:0000313" key="2">
    <source>
        <dbReference type="Proteomes" id="UP000814033"/>
    </source>
</evidence>
<proteinExistence type="predicted"/>
<organism evidence="1 2">
    <name type="scientific">Auriscalpium vulgare</name>
    <dbReference type="NCBI Taxonomy" id="40419"/>
    <lineage>
        <taxon>Eukaryota</taxon>
        <taxon>Fungi</taxon>
        <taxon>Dikarya</taxon>
        <taxon>Basidiomycota</taxon>
        <taxon>Agaricomycotina</taxon>
        <taxon>Agaricomycetes</taxon>
        <taxon>Russulales</taxon>
        <taxon>Auriscalpiaceae</taxon>
        <taxon>Auriscalpium</taxon>
    </lineage>
</organism>
<reference evidence="1" key="1">
    <citation type="submission" date="2021-02" db="EMBL/GenBank/DDBJ databases">
        <authorList>
            <consortium name="DOE Joint Genome Institute"/>
            <person name="Ahrendt S."/>
            <person name="Looney B.P."/>
            <person name="Miyauchi S."/>
            <person name="Morin E."/>
            <person name="Drula E."/>
            <person name="Courty P.E."/>
            <person name="Chicoki N."/>
            <person name="Fauchery L."/>
            <person name="Kohler A."/>
            <person name="Kuo A."/>
            <person name="Labutti K."/>
            <person name="Pangilinan J."/>
            <person name="Lipzen A."/>
            <person name="Riley R."/>
            <person name="Andreopoulos W."/>
            <person name="He G."/>
            <person name="Johnson J."/>
            <person name="Barry K.W."/>
            <person name="Grigoriev I.V."/>
            <person name="Nagy L."/>
            <person name="Hibbett D."/>
            <person name="Henrissat B."/>
            <person name="Matheny P.B."/>
            <person name="Labbe J."/>
            <person name="Martin F."/>
        </authorList>
    </citation>
    <scope>NUCLEOTIDE SEQUENCE</scope>
    <source>
        <strain evidence="1">FP105234-sp</strain>
    </source>
</reference>
<dbReference type="EMBL" id="MU275952">
    <property type="protein sequence ID" value="KAI0045432.1"/>
    <property type="molecule type" value="Genomic_DNA"/>
</dbReference>
<dbReference type="Proteomes" id="UP000814033">
    <property type="component" value="Unassembled WGS sequence"/>
</dbReference>
<accession>A0ACB8RNF4</accession>
<gene>
    <name evidence="1" type="ORF">FA95DRAFT_1680485</name>
</gene>
<protein>
    <submittedName>
        <fullName evidence="1">Uncharacterized protein</fullName>
    </submittedName>
</protein>
<reference evidence="1" key="2">
    <citation type="journal article" date="2022" name="New Phytol.">
        <title>Evolutionary transition to the ectomycorrhizal habit in the genomes of a hyperdiverse lineage of mushroom-forming fungi.</title>
        <authorList>
            <person name="Looney B."/>
            <person name="Miyauchi S."/>
            <person name="Morin E."/>
            <person name="Drula E."/>
            <person name="Courty P.E."/>
            <person name="Kohler A."/>
            <person name="Kuo A."/>
            <person name="LaButti K."/>
            <person name="Pangilinan J."/>
            <person name="Lipzen A."/>
            <person name="Riley R."/>
            <person name="Andreopoulos W."/>
            <person name="He G."/>
            <person name="Johnson J."/>
            <person name="Nolan M."/>
            <person name="Tritt A."/>
            <person name="Barry K.W."/>
            <person name="Grigoriev I.V."/>
            <person name="Nagy L.G."/>
            <person name="Hibbett D."/>
            <person name="Henrissat B."/>
            <person name="Matheny P.B."/>
            <person name="Labbe J."/>
            <person name="Martin F.M."/>
        </authorList>
    </citation>
    <scope>NUCLEOTIDE SEQUENCE</scope>
    <source>
        <strain evidence="1">FP105234-sp</strain>
    </source>
</reference>
<comment type="caution">
    <text evidence="1">The sequence shown here is derived from an EMBL/GenBank/DDBJ whole genome shotgun (WGS) entry which is preliminary data.</text>
</comment>
<name>A0ACB8RNF4_9AGAM</name>